<feature type="transmembrane region" description="Helical" evidence="1">
    <location>
        <begin position="21"/>
        <end position="39"/>
    </location>
</feature>
<dbReference type="Proteomes" id="UP001138661">
    <property type="component" value="Unassembled WGS sequence"/>
</dbReference>
<keyword evidence="3" id="KW-1185">Reference proteome</keyword>
<protein>
    <submittedName>
        <fullName evidence="2">Nitrate/nitrite transporter NrtS</fullName>
    </submittedName>
</protein>
<sequence>MIYRDVRLADWWTTYGPMVRRAFKVALFVGPILACINHGDAFFAGTLTPVAVGKIAVTFFVPFCVSFVSSILTFRQQTKHAKIDDSTIARNANIRTH</sequence>
<evidence type="ECO:0000313" key="2">
    <source>
        <dbReference type="EMBL" id="MBW4706323.1"/>
    </source>
</evidence>
<evidence type="ECO:0000256" key="1">
    <source>
        <dbReference type="SAM" id="Phobius"/>
    </source>
</evidence>
<gene>
    <name evidence="2" type="primary">nrtS</name>
    <name evidence="2" type="ORF">KX928_00825</name>
</gene>
<comment type="caution">
    <text evidence="2">The sequence shown here is derived from an EMBL/GenBank/DDBJ whole genome shotgun (WGS) entry which is preliminary data.</text>
</comment>
<feature type="transmembrane region" description="Helical" evidence="1">
    <location>
        <begin position="51"/>
        <end position="74"/>
    </location>
</feature>
<name>A0A9X1FRK9_9RHOB</name>
<keyword evidence="1" id="KW-0472">Membrane</keyword>
<reference evidence="2" key="1">
    <citation type="submission" date="2021-07" db="EMBL/GenBank/DDBJ databases">
        <title>Roseobacter insulae sp. nov., isolated from a tidal flat.</title>
        <authorList>
            <person name="Park S."/>
            <person name="Yoon J.-H."/>
        </authorList>
    </citation>
    <scope>NUCLEOTIDE SEQUENCE</scope>
    <source>
        <strain evidence="2">YSTF-M11</strain>
    </source>
</reference>
<dbReference type="InterPro" id="IPR047700">
    <property type="entry name" value="NrtS-like"/>
</dbReference>
<dbReference type="RefSeq" id="WP_219497867.1">
    <property type="nucleotide sequence ID" value="NZ_JAHXDN010000001.1"/>
</dbReference>
<dbReference type="AlphaFoldDB" id="A0A9X1FRK9"/>
<organism evidence="2 3">
    <name type="scientific">Roseobacter insulae</name>
    <dbReference type="NCBI Taxonomy" id="2859783"/>
    <lineage>
        <taxon>Bacteria</taxon>
        <taxon>Pseudomonadati</taxon>
        <taxon>Pseudomonadota</taxon>
        <taxon>Alphaproteobacteria</taxon>
        <taxon>Rhodobacterales</taxon>
        <taxon>Roseobacteraceae</taxon>
        <taxon>Roseobacter</taxon>
    </lineage>
</organism>
<evidence type="ECO:0000313" key="3">
    <source>
        <dbReference type="Proteomes" id="UP001138661"/>
    </source>
</evidence>
<keyword evidence="1" id="KW-0812">Transmembrane</keyword>
<proteinExistence type="predicted"/>
<dbReference type="EMBL" id="JAHXDN010000001">
    <property type="protein sequence ID" value="MBW4706323.1"/>
    <property type="molecule type" value="Genomic_DNA"/>
</dbReference>
<accession>A0A9X1FRK9</accession>
<keyword evidence="1" id="KW-1133">Transmembrane helix</keyword>
<dbReference type="NCBIfam" id="NF038050">
    <property type="entry name" value="NrtS"/>
    <property type="match status" value="1"/>
</dbReference>